<dbReference type="Pfam" id="PF02931">
    <property type="entry name" value="Neur_chan_LBD"/>
    <property type="match status" value="1"/>
</dbReference>
<protein>
    <submittedName>
        <fullName evidence="2">Glutamate-gated chloride channel</fullName>
    </submittedName>
</protein>
<evidence type="ECO:0000313" key="3">
    <source>
        <dbReference type="Proteomes" id="UP000887116"/>
    </source>
</evidence>
<organism evidence="2 3">
    <name type="scientific">Trichonephila clavata</name>
    <name type="common">Joro spider</name>
    <name type="synonym">Nephila clavata</name>
    <dbReference type="NCBI Taxonomy" id="2740835"/>
    <lineage>
        <taxon>Eukaryota</taxon>
        <taxon>Metazoa</taxon>
        <taxon>Ecdysozoa</taxon>
        <taxon>Arthropoda</taxon>
        <taxon>Chelicerata</taxon>
        <taxon>Arachnida</taxon>
        <taxon>Araneae</taxon>
        <taxon>Araneomorphae</taxon>
        <taxon>Entelegynae</taxon>
        <taxon>Araneoidea</taxon>
        <taxon>Nephilidae</taxon>
        <taxon>Trichonephila</taxon>
    </lineage>
</organism>
<proteinExistence type="predicted"/>
<reference evidence="2" key="1">
    <citation type="submission" date="2020-07" db="EMBL/GenBank/DDBJ databases">
        <title>Multicomponent nature underlies the extraordinary mechanical properties of spider dragline silk.</title>
        <authorList>
            <person name="Kono N."/>
            <person name="Nakamura H."/>
            <person name="Mori M."/>
            <person name="Yoshida Y."/>
            <person name="Ohtoshi R."/>
            <person name="Malay A.D."/>
            <person name="Moran D.A.P."/>
            <person name="Tomita M."/>
            <person name="Numata K."/>
            <person name="Arakawa K."/>
        </authorList>
    </citation>
    <scope>NUCLEOTIDE SEQUENCE</scope>
</reference>
<feature type="non-terminal residue" evidence="2">
    <location>
        <position position="122"/>
    </location>
</feature>
<gene>
    <name evidence="2" type="primary">X975_20881</name>
    <name evidence="2" type="ORF">TNCT_221621</name>
</gene>
<dbReference type="GO" id="GO:0005230">
    <property type="term" value="F:extracellular ligand-gated monoatomic ion channel activity"/>
    <property type="evidence" value="ECO:0007669"/>
    <property type="project" value="InterPro"/>
</dbReference>
<dbReference type="Gene3D" id="2.70.170.10">
    <property type="entry name" value="Neurotransmitter-gated ion-channel ligand-binding domain"/>
    <property type="match status" value="1"/>
</dbReference>
<dbReference type="SUPFAM" id="SSF63712">
    <property type="entry name" value="Nicotinic receptor ligand binding domain-like"/>
    <property type="match status" value="1"/>
</dbReference>
<dbReference type="AlphaFoldDB" id="A0A8X6FYY1"/>
<comment type="caution">
    <text evidence="2">The sequence shown here is derived from an EMBL/GenBank/DDBJ whole genome shotgun (WGS) entry which is preliminary data.</text>
</comment>
<dbReference type="InterPro" id="IPR006202">
    <property type="entry name" value="Neur_chan_lig-bd"/>
</dbReference>
<dbReference type="EMBL" id="BMAO01013909">
    <property type="protein sequence ID" value="GFQ91677.1"/>
    <property type="molecule type" value="Genomic_DNA"/>
</dbReference>
<accession>A0A8X6FYY1</accession>
<dbReference type="Proteomes" id="UP000887116">
    <property type="component" value="Unassembled WGS sequence"/>
</dbReference>
<keyword evidence="3" id="KW-1185">Reference proteome</keyword>
<name>A0A8X6FYY1_TRICU</name>
<evidence type="ECO:0000313" key="2">
    <source>
        <dbReference type="EMBL" id="GFQ91677.1"/>
    </source>
</evidence>
<feature type="domain" description="Neurotransmitter-gated ion-channel ligand-binding" evidence="1">
    <location>
        <begin position="7"/>
        <end position="122"/>
    </location>
</feature>
<sequence length="122" mass="14515">FESETDKQILDIILDRKRYDYRVRPSNKTEVNVTVLILSLSSPDESSLKYEVEFLLHQNWEDPRLRYEDGGKYKYLNAISHYQSLWTPDIYFIKHGEFKAPLAQVHMALKIFNNGSVRYITR</sequence>
<evidence type="ECO:0000259" key="1">
    <source>
        <dbReference type="Pfam" id="PF02931"/>
    </source>
</evidence>
<dbReference type="GO" id="GO:0016020">
    <property type="term" value="C:membrane"/>
    <property type="evidence" value="ECO:0007669"/>
    <property type="project" value="InterPro"/>
</dbReference>
<dbReference type="InterPro" id="IPR036734">
    <property type="entry name" value="Neur_chan_lig-bd_sf"/>
</dbReference>
<dbReference type="OrthoDB" id="8173437at2759"/>